<comment type="caution">
    <text evidence="2">The sequence shown here is derived from an EMBL/GenBank/DDBJ whole genome shotgun (WGS) entry which is preliminary data.</text>
</comment>
<organism evidence="2 3">
    <name type="scientific">Planobispora rosea</name>
    <dbReference type="NCBI Taxonomy" id="35762"/>
    <lineage>
        <taxon>Bacteria</taxon>
        <taxon>Bacillati</taxon>
        <taxon>Actinomycetota</taxon>
        <taxon>Actinomycetes</taxon>
        <taxon>Streptosporangiales</taxon>
        <taxon>Streptosporangiaceae</taxon>
        <taxon>Planobispora</taxon>
    </lineage>
</organism>
<name>A0A8J3RZ24_PLARO</name>
<feature type="compositionally biased region" description="Low complexity" evidence="1">
    <location>
        <begin position="402"/>
        <end position="417"/>
    </location>
</feature>
<evidence type="ECO:0008006" key="4">
    <source>
        <dbReference type="Google" id="ProtNLM"/>
    </source>
</evidence>
<feature type="region of interest" description="Disordered" evidence="1">
    <location>
        <begin position="684"/>
        <end position="734"/>
    </location>
</feature>
<dbReference type="EMBL" id="BOOI01000018">
    <property type="protein sequence ID" value="GIH83849.1"/>
    <property type="molecule type" value="Genomic_DNA"/>
</dbReference>
<dbReference type="AlphaFoldDB" id="A0A8J3RZ24"/>
<gene>
    <name evidence="2" type="ORF">Pro02_22570</name>
</gene>
<reference evidence="2" key="1">
    <citation type="submission" date="2021-01" db="EMBL/GenBank/DDBJ databases">
        <title>Whole genome shotgun sequence of Planobispora rosea NBRC 15558.</title>
        <authorList>
            <person name="Komaki H."/>
            <person name="Tamura T."/>
        </authorList>
    </citation>
    <scope>NUCLEOTIDE SEQUENCE</scope>
    <source>
        <strain evidence="2">NBRC 15558</strain>
    </source>
</reference>
<feature type="compositionally biased region" description="Pro residues" evidence="1">
    <location>
        <begin position="711"/>
        <end position="723"/>
    </location>
</feature>
<feature type="compositionally biased region" description="Low complexity" evidence="1">
    <location>
        <begin position="427"/>
        <end position="445"/>
    </location>
</feature>
<feature type="region of interest" description="Disordered" evidence="1">
    <location>
        <begin position="402"/>
        <end position="454"/>
    </location>
</feature>
<sequence>MTAPGAEPYGGQERGGAWPEIRRLIDAGRAGAVAERVTGLSAAERRQVAAELPGHLRTSRAARGPWAGLGACGEALLLAGAGTIGGAAAVASWLGRAEFAAVREAGPLAGVLALRSREWQADVAVRLASRVRPDRDAALVLDLLRVLGVEPPPHDPLVVAWGNEWRVRWEGDLAEDPLLATMAPRLFEAEGVGRSLRGDTGDHHVSLLARLVRAAAGGAVSRGMLLDGCVRRFLRGGESADLRFFVRLHRALEPLPAEVAVHARDYLRLIPAAPGPIAELALRQAREITGHTGLVELDPADLADLAEGMESAVFRPERKLARAGLTWLDRTVRRMPDLADDLAPALVTALGHEERDIREYGVRIAARHAGRFSPAAVELLTGAGAGLPPELTARLAVAFGAGSPDPAGSPGPAGSPDLGETCDPSEAARAARATGPRARRASPVPAELPAPLPPMPLPPPPATPEELELLRDSGGWAAAERYLAGFVRLLALDPEGLRANLAANPPRAGLRLFRKSSWRWVDDWISALGWEAAEPGAEQTWSPSPPSIPRRIDITARWDEEEPAPATPADRVRRRVPGAGEISAPHRFLLLRCAELLGALIEGRLPPLLLATPTLMNGHLEAAELVARLEALEAAGAEPLEADFQQALLRLPRRVDPETAARAERLTSWAGRRAARRLAEGPLPDPVVTVRRPGADAGAGWRTGPAGSASPLPPAPAWSPPAAGPSGDRTPRVSAEAVPTGLHLVDALMDGAGRAPEGGGGHMGWWTAVMPSHPEVVAAHLMAYLAPNWDRTQAEARSPAELAQSDGPAGPALALLLAYRLTGSDRDGVLRELLALAARDRLPAADLGEQLAARVRWEGLVIGDVTSPLEQAAHRGAYRDVWTVVAAMLPRLLPDPGRQALRGLPGLVELGVAAAGWAGARGETPEVAAVAARPGPGSLTRRCRRLHTLLTRS</sequence>
<evidence type="ECO:0000256" key="1">
    <source>
        <dbReference type="SAM" id="MobiDB-lite"/>
    </source>
</evidence>
<accession>A0A8J3RZ24</accession>
<dbReference type="RefSeq" id="WP_189241587.1">
    <property type="nucleotide sequence ID" value="NZ_BMQP01000002.1"/>
</dbReference>
<dbReference type="Proteomes" id="UP000655044">
    <property type="component" value="Unassembled WGS sequence"/>
</dbReference>
<protein>
    <recommendedName>
        <fullName evidence="4">Secreted protein</fullName>
    </recommendedName>
</protein>
<keyword evidence="3" id="KW-1185">Reference proteome</keyword>
<evidence type="ECO:0000313" key="3">
    <source>
        <dbReference type="Proteomes" id="UP000655044"/>
    </source>
</evidence>
<evidence type="ECO:0000313" key="2">
    <source>
        <dbReference type="EMBL" id="GIH83849.1"/>
    </source>
</evidence>
<proteinExistence type="predicted"/>